<feature type="coiled-coil region" evidence="3">
    <location>
        <begin position="346"/>
        <end position="380"/>
    </location>
</feature>
<dbReference type="InterPro" id="IPR001589">
    <property type="entry name" value="Actinin_actin-bd_CS"/>
</dbReference>
<feature type="coiled-coil region" evidence="3">
    <location>
        <begin position="880"/>
        <end position="914"/>
    </location>
</feature>
<keyword evidence="6" id="KW-1185">Reference proteome</keyword>
<proteinExistence type="predicted"/>
<dbReference type="FunFam" id="1.20.58.60:FF:000059">
    <property type="entry name" value="Spectrin beta chain"/>
    <property type="match status" value="1"/>
</dbReference>
<dbReference type="GO" id="GO:0003779">
    <property type="term" value="F:actin binding"/>
    <property type="evidence" value="ECO:0007669"/>
    <property type="project" value="UniProtKB-KW"/>
</dbReference>
<reference evidence="5" key="1">
    <citation type="submission" date="2025-08" db="UniProtKB">
        <authorList>
            <consortium name="Ensembl"/>
        </authorList>
    </citation>
    <scope>IDENTIFICATION</scope>
</reference>
<keyword evidence="1" id="KW-0677">Repeat</keyword>
<dbReference type="SMART" id="SM00033">
    <property type="entry name" value="CH"/>
    <property type="match status" value="1"/>
</dbReference>
<dbReference type="FunFam" id="1.10.418.10:FF:000004">
    <property type="entry name" value="Spectrin beta chain"/>
    <property type="match status" value="1"/>
</dbReference>
<dbReference type="FunFam" id="1.20.58.60:FF:000158">
    <property type="entry name" value="Spectrin beta chain"/>
    <property type="match status" value="1"/>
</dbReference>
<dbReference type="FunFam" id="1.20.58.60:FF:000019">
    <property type="entry name" value="Spectrin beta chain"/>
    <property type="match status" value="1"/>
</dbReference>
<dbReference type="FunFam" id="1.20.58.60:FF:000105">
    <property type="entry name" value="Spectrin beta chain"/>
    <property type="match status" value="1"/>
</dbReference>
<organism evidence="5 6">
    <name type="scientific">Cyprinodon variegatus</name>
    <name type="common">Sheepshead minnow</name>
    <dbReference type="NCBI Taxonomy" id="28743"/>
    <lineage>
        <taxon>Eukaryota</taxon>
        <taxon>Metazoa</taxon>
        <taxon>Chordata</taxon>
        <taxon>Craniata</taxon>
        <taxon>Vertebrata</taxon>
        <taxon>Euteleostomi</taxon>
        <taxon>Actinopterygii</taxon>
        <taxon>Neopterygii</taxon>
        <taxon>Teleostei</taxon>
        <taxon>Neoteleostei</taxon>
        <taxon>Acanthomorphata</taxon>
        <taxon>Ovalentaria</taxon>
        <taxon>Atherinomorphae</taxon>
        <taxon>Cyprinodontiformes</taxon>
        <taxon>Cyprinodontidae</taxon>
        <taxon>Cyprinodon</taxon>
    </lineage>
</organism>
<reference evidence="5" key="2">
    <citation type="submission" date="2025-09" db="UniProtKB">
        <authorList>
            <consortium name="Ensembl"/>
        </authorList>
    </citation>
    <scope>IDENTIFICATION</scope>
</reference>
<sequence>MSAIFVESTLPHLHPAPRWDDPGHHSTSVCFCPDEREAVQKKTFTKWVNSHLSRVSCRITDLYMDLRDGRMLIKLLEVLSGEKLPKPTKGRMRIHCLENVDKALQFLKEQRVHLENMGSHDIVDGNHRLTLGLIWTIILRFQILQANNVTKRPTHPLPYACFQAIQASWRGGETSSNHGNQVLDNAIETEKMVEKYESLASDLLEWIEQTIIILNNRKFANSLVGVQQQLQAFNTYRTVEKPPKFTEKGNLEVLLFTIQSKMRANNQKVYMPREGKLISDINKAWERLEKAEHERELALRTELIRQEKLEQLARRFDRKAAMRETWLSENQRLVSQDNFGFDLQAVEAATKKHEAIETDIAAYEERVQAVVAVAKELEVENYHDIKRIIARKDNVIRLWEYLLELLKARRQRLEMNLGLQRVFQEMLYIMDWMDEMKMLLLSQDYGKHLLGVEDLLQKHALVEADIAIQADRVKAVINNANKHSVTDSGYKPCDPQVIQDRVAHLEFCYQELSQLAAERRARLEESRRLWKFFWEMAEEEGWIREKEQILSSMEHGKDLTGAVRLLSQQRALEDEMSGRAGHLQHTIAEGQAMVDAGHFAATKIQERISDLQAQWAALEQLAAARKKRLEEALAMHQFQADADDVDAWTLDALRIVSSGETGHDEFSTQALVRKHKDAAAEVESYRTVIDSLHEQAALLPKEEMESEDVQGRLAGIEERYKEVSELTKLRKQALQDALALYKMMSEANACEVWIDEKEQWLNSMEIPEKLEDLEVIQHRFENLEPEMNSQASRVAVVNQIARQLIHSGHPSEKDIKTHQDKLNNRWSQFRDLVDQKKESLNSALGVQNYHLECNETKSWIKEKTKLIESTQELGNDLTGVMALQRKLTGMERDLVAIEDKLSDLQGEAQRLAEEHPDQAKAITDRLAEITAVWEEMKNTLKTREESLGEARKLQQFLRELDDFQSWLSRTQTAIASEDMPNTLSEAEKLMAQHEGIKNEINNYEEDYQKMRDMGEMVTQGQADAQYMFLRQRLQALDTGWNDLLKMWENRQNLLSQSYAYQLFLRDTKQAEAFLNNQEYVLAHTEMPTTLEGAEAAIKKQEDFMTTMDANEEKINGVLEAGRRLASDGNINAERILEKVASIDDRLILKIQFIKLVHRIFVVKLKDNRDLQKFLQDCQELSLWMSEKMLTAQDMTYDEARNLHSKWLKHQAFMAELQSNKEWLDKIQKDGMLLVSEKPETEAVVKEKLSSLNTLWENLESTTQTKAQCLFDANKAELFTQSCADLDKWLGSLEGQIQSDDYGKDLTSVNILLKKQQMLENQVDVRQREVVELQSQVKALGQEVKDTDEVDGRRQVVEKKFQELLEPLRRRRDFLVASREVHQFNRDVEDEILWAQERIPVATSKDHGHNLQTVQLLIKKNQTLQKEIQGHQPRINDIMERSQSLLQDKSSNADVIRQRLVELQQLWKQLMEEVEQRHGRLQEAHKAQQYYFDAAEAEAWMSEQELYMMSEEKAKDEQSAVTMLKKHQIMEQAVEDYAETVHQLSKTSRGLVADGHPESERISMRQSQVDKLYAGLKDLSEERRGKLDERLRLFQLNREVDDLEQWIAEREVVAGSHELGQDYEHVTMLQERFREFARDTGNIGQERVDGVNRLADELINSGHGDAATVAEWKDGLNEAWADLLELIDTRTQILAASFELHKFYHDAKEILSRIADKQKKLPEEVGRDQNTVETLQRMHNTFEHDIQALGTQVRQLQEDAARLQSAYAGDKADDIQRREAEVLEAWRTLLEACDGRRIRLLDTGDKFRFFSMVRDLMLWMDDVIRLIEAQEKPRMKSGRLALA</sequence>
<dbReference type="FunFam" id="1.20.58.60:FF:000083">
    <property type="entry name" value="Spectrin beta chain"/>
    <property type="match status" value="1"/>
</dbReference>
<evidence type="ECO:0000256" key="2">
    <source>
        <dbReference type="ARBA" id="ARBA00023203"/>
    </source>
</evidence>
<dbReference type="SUPFAM" id="SSF46966">
    <property type="entry name" value="Spectrin repeat"/>
    <property type="match status" value="13"/>
</dbReference>
<dbReference type="FunFam" id="1.20.58.60:FF:000028">
    <property type="entry name" value="Spectrin beta chain"/>
    <property type="match status" value="1"/>
</dbReference>
<dbReference type="InterPro" id="IPR018159">
    <property type="entry name" value="Spectrin/alpha-actinin"/>
</dbReference>
<evidence type="ECO:0000256" key="3">
    <source>
        <dbReference type="SAM" id="Coils"/>
    </source>
</evidence>
<dbReference type="Pfam" id="PF00435">
    <property type="entry name" value="Spectrin"/>
    <property type="match status" value="15"/>
</dbReference>
<dbReference type="InterPro" id="IPR001715">
    <property type="entry name" value="CH_dom"/>
</dbReference>
<protein>
    <submittedName>
        <fullName evidence="5">Spectrin beta, non-erythrocytic 1</fullName>
    </submittedName>
</protein>
<accession>A0A3Q2CKQ6</accession>
<dbReference type="Gene3D" id="1.10.418.10">
    <property type="entry name" value="Calponin-like domain"/>
    <property type="match status" value="1"/>
</dbReference>
<dbReference type="PROSITE" id="PS50021">
    <property type="entry name" value="CH"/>
    <property type="match status" value="1"/>
</dbReference>
<evidence type="ECO:0000259" key="4">
    <source>
        <dbReference type="PROSITE" id="PS50021"/>
    </source>
</evidence>
<dbReference type="OMA" id="AEYDPME"/>
<dbReference type="SMART" id="SM00150">
    <property type="entry name" value="SPEC"/>
    <property type="match status" value="15"/>
</dbReference>
<dbReference type="GO" id="GO:0030864">
    <property type="term" value="C:cortical actin cytoskeleton"/>
    <property type="evidence" value="ECO:0007669"/>
    <property type="project" value="UniProtKB-ARBA"/>
</dbReference>
<dbReference type="InterPro" id="IPR036872">
    <property type="entry name" value="CH_dom_sf"/>
</dbReference>
<evidence type="ECO:0000313" key="6">
    <source>
        <dbReference type="Proteomes" id="UP000265020"/>
    </source>
</evidence>
<dbReference type="FunFam" id="1.20.58.60:FF:000033">
    <property type="entry name" value="Spectrin beta chain"/>
    <property type="match status" value="1"/>
</dbReference>
<dbReference type="PROSITE" id="PS00019">
    <property type="entry name" value="ACTININ_1"/>
    <property type="match status" value="1"/>
</dbReference>
<dbReference type="FunFam" id="1.20.58.60:FF:000099">
    <property type="entry name" value="Spectrin beta chain"/>
    <property type="match status" value="1"/>
</dbReference>
<dbReference type="CDD" id="cd21246">
    <property type="entry name" value="CH_SPTB-like_rpt1"/>
    <property type="match status" value="1"/>
</dbReference>
<dbReference type="Gene3D" id="1.20.58.60">
    <property type="match status" value="11"/>
</dbReference>
<dbReference type="Proteomes" id="UP000265020">
    <property type="component" value="Unassembled WGS sequence"/>
</dbReference>
<dbReference type="Pfam" id="PF00307">
    <property type="entry name" value="CH"/>
    <property type="match status" value="1"/>
</dbReference>
<keyword evidence="3" id="KW-0175">Coiled coil</keyword>
<dbReference type="InterPro" id="IPR002017">
    <property type="entry name" value="Spectrin_repeat"/>
</dbReference>
<dbReference type="GeneTree" id="ENSGT00940000154864"/>
<dbReference type="CDD" id="cd00176">
    <property type="entry name" value="SPEC"/>
    <property type="match status" value="8"/>
</dbReference>
<feature type="domain" description="Calponin-homology (CH)" evidence="4">
    <location>
        <begin position="38"/>
        <end position="142"/>
    </location>
</feature>
<dbReference type="PANTHER" id="PTHR11915">
    <property type="entry name" value="SPECTRIN/FILAMIN RELATED CYTOSKELETAL PROTEIN"/>
    <property type="match status" value="1"/>
</dbReference>
<name>A0A3Q2CKQ6_CYPVA</name>
<dbReference type="PROSITE" id="PS00020">
    <property type="entry name" value="ACTININ_2"/>
    <property type="match status" value="1"/>
</dbReference>
<dbReference type="Ensembl" id="ENSCVAT00000005963.1">
    <property type="protein sequence ID" value="ENSCVAP00000005863.1"/>
    <property type="gene ID" value="ENSCVAG00000007574.1"/>
</dbReference>
<feature type="coiled-coil region" evidence="3">
    <location>
        <begin position="986"/>
        <end position="1013"/>
    </location>
</feature>
<evidence type="ECO:0000256" key="1">
    <source>
        <dbReference type="ARBA" id="ARBA00022737"/>
    </source>
</evidence>
<dbReference type="FunFam" id="1.20.58.60:FF:000153">
    <property type="entry name" value="Spectrin beta chain"/>
    <property type="match status" value="1"/>
</dbReference>
<evidence type="ECO:0000313" key="5">
    <source>
        <dbReference type="Ensembl" id="ENSCVAP00000005863.1"/>
    </source>
</evidence>
<dbReference type="SUPFAM" id="SSF47576">
    <property type="entry name" value="Calponin-homology domain, CH-domain"/>
    <property type="match status" value="1"/>
</dbReference>
<keyword evidence="2" id="KW-0009">Actin-binding</keyword>